<evidence type="ECO:0000256" key="7">
    <source>
        <dbReference type="PROSITE-ProRule" id="PRU01094"/>
    </source>
</evidence>
<dbReference type="PANTHER" id="PTHR14009:SF13">
    <property type="entry name" value="LETM1 DOMAIN-CONTAINING PROTEIN 1"/>
    <property type="match status" value="1"/>
</dbReference>
<feature type="transmembrane region" description="Helical" evidence="8">
    <location>
        <begin position="126"/>
        <end position="149"/>
    </location>
</feature>
<dbReference type="PROSITE" id="PS51758">
    <property type="entry name" value="LETM1_RBD"/>
    <property type="match status" value="1"/>
</dbReference>
<dbReference type="AlphaFoldDB" id="A0A4W4HMV2"/>
<dbReference type="InterPro" id="IPR044202">
    <property type="entry name" value="LETM1/MDM38-like"/>
</dbReference>
<evidence type="ECO:0000256" key="5">
    <source>
        <dbReference type="ARBA" id="ARBA00023128"/>
    </source>
</evidence>
<dbReference type="PANTHER" id="PTHR14009">
    <property type="entry name" value="LEUCINE ZIPPER-EF-HAND CONTAINING TRANSMEMBRANE PROTEIN"/>
    <property type="match status" value="1"/>
</dbReference>
<accession>A0A4W4HMV2</accession>
<feature type="domain" description="Letm1 RBD" evidence="9">
    <location>
        <begin position="172"/>
        <end position="345"/>
    </location>
</feature>
<protein>
    <recommendedName>
        <fullName evidence="9">Letm1 RBD domain-containing protein</fullName>
    </recommendedName>
</protein>
<reference evidence="10" key="4">
    <citation type="submission" date="2025-08" db="UniProtKB">
        <authorList>
            <consortium name="Ensembl"/>
        </authorList>
    </citation>
    <scope>IDENTIFICATION</scope>
</reference>
<keyword evidence="11" id="KW-1185">Reference proteome</keyword>
<dbReference type="GO" id="GO:0005743">
    <property type="term" value="C:mitochondrial inner membrane"/>
    <property type="evidence" value="ECO:0007669"/>
    <property type="project" value="UniProtKB-SubCell"/>
</dbReference>
<comment type="subcellular location">
    <subcellularLocation>
        <location evidence="1">Mitochondrion inner membrane</location>
        <topology evidence="1">Single-pass membrane protein</topology>
    </subcellularLocation>
</comment>
<keyword evidence="6 8" id="KW-0472">Membrane</keyword>
<organism evidence="10 11">
    <name type="scientific">Electrophorus electricus</name>
    <name type="common">Electric eel</name>
    <name type="synonym">Gymnotus electricus</name>
    <dbReference type="NCBI Taxonomy" id="8005"/>
    <lineage>
        <taxon>Eukaryota</taxon>
        <taxon>Metazoa</taxon>
        <taxon>Chordata</taxon>
        <taxon>Craniata</taxon>
        <taxon>Vertebrata</taxon>
        <taxon>Euteleostomi</taxon>
        <taxon>Actinopterygii</taxon>
        <taxon>Neopterygii</taxon>
        <taxon>Teleostei</taxon>
        <taxon>Ostariophysi</taxon>
        <taxon>Gymnotiformes</taxon>
        <taxon>Gymnotoidei</taxon>
        <taxon>Gymnotidae</taxon>
        <taxon>Electrophorus</taxon>
    </lineage>
</organism>
<dbReference type="Pfam" id="PF07766">
    <property type="entry name" value="LETM1_RBD"/>
    <property type="match status" value="1"/>
</dbReference>
<dbReference type="GO" id="GO:0030003">
    <property type="term" value="P:intracellular monoatomic cation homeostasis"/>
    <property type="evidence" value="ECO:0007669"/>
    <property type="project" value="TreeGrafter"/>
</dbReference>
<keyword evidence="4 8" id="KW-1133">Transmembrane helix</keyword>
<evidence type="ECO:0000256" key="2">
    <source>
        <dbReference type="ARBA" id="ARBA00022692"/>
    </source>
</evidence>
<keyword evidence="5 7" id="KW-0496">Mitochondrion</keyword>
<keyword evidence="3" id="KW-0999">Mitochondrion inner membrane</keyword>
<reference evidence="10" key="5">
    <citation type="submission" date="2025-09" db="UniProtKB">
        <authorList>
            <consortium name="Ensembl"/>
        </authorList>
    </citation>
    <scope>IDENTIFICATION</scope>
</reference>
<evidence type="ECO:0000256" key="1">
    <source>
        <dbReference type="ARBA" id="ARBA00004434"/>
    </source>
</evidence>
<gene>
    <name evidence="10" type="primary">LETMD1</name>
</gene>
<dbReference type="InterPro" id="IPR033122">
    <property type="entry name" value="LETM1-like_RBD"/>
</dbReference>
<reference evidence="11" key="2">
    <citation type="journal article" date="2017" name="Sci. Adv.">
        <title>A tail of two voltages: Proteomic comparison of the three electric organs of the electric eel.</title>
        <authorList>
            <person name="Traeger L.L."/>
            <person name="Sabat G."/>
            <person name="Barrett-Wilt G.A."/>
            <person name="Wells G.B."/>
            <person name="Sussman M.R."/>
        </authorList>
    </citation>
    <scope>NUCLEOTIDE SEQUENCE [LARGE SCALE GENOMIC DNA]</scope>
</reference>
<reference evidence="10" key="3">
    <citation type="submission" date="2020-05" db="EMBL/GenBank/DDBJ databases">
        <title>Electrophorus electricus (electric eel) genome, fEleEle1, primary haplotype.</title>
        <authorList>
            <person name="Myers G."/>
            <person name="Meyer A."/>
            <person name="Fedrigo O."/>
            <person name="Formenti G."/>
            <person name="Rhie A."/>
            <person name="Tracey A."/>
            <person name="Sims Y."/>
            <person name="Jarvis E.D."/>
        </authorList>
    </citation>
    <scope>NUCLEOTIDE SEQUENCE [LARGE SCALE GENOMIC DNA]</scope>
</reference>
<dbReference type="GeneTree" id="ENSGT00950000183167"/>
<keyword evidence="2 8" id="KW-0812">Transmembrane</keyword>
<evidence type="ECO:0000256" key="6">
    <source>
        <dbReference type="ARBA" id="ARBA00023136"/>
    </source>
</evidence>
<dbReference type="Ensembl" id="ENSEEET00000050526.2">
    <property type="protein sequence ID" value="ENSEEEP00000049981.1"/>
    <property type="gene ID" value="ENSEEEG00000023497.2"/>
</dbReference>
<dbReference type="GO" id="GO:0043022">
    <property type="term" value="F:ribosome binding"/>
    <property type="evidence" value="ECO:0007669"/>
    <property type="project" value="InterPro"/>
</dbReference>
<dbReference type="OMA" id="WCWSDIK"/>
<sequence>MQNLKPCKRHSSNRQQYDTGLFHNIMHIYFVLHLRIFSTSCYSTSPARLGILKRVTEKYERVLEQRFPRFYVLYHTLMRGFQLLFEDVKEIRRIRRNICRNSIHYRQLPYREMERLILFRRDMIKAIPLAVISLPPFGICLVFILMCLFPRQLLFQHFWSPQQQRKFQMISHLKRSEHQAQILRNIASTAPHVSNWSQRTLLQNLCAKVQSGAHPDVSELHAVREVFSGPLLRMQSLKPSHLVSVSAFYKQICLPVYMRLTKEALDLLYLDSALNCLGLKQLTDEEMRRACDFRGLYSSHLSSSQCREWLHQWLQFSSQVNKSEISLLLHSITVLTLNYPESQSK</sequence>
<evidence type="ECO:0000313" key="11">
    <source>
        <dbReference type="Proteomes" id="UP000314983"/>
    </source>
</evidence>
<dbReference type="Proteomes" id="UP000314983">
    <property type="component" value="Chromosome 20"/>
</dbReference>
<evidence type="ECO:0000259" key="9">
    <source>
        <dbReference type="PROSITE" id="PS51758"/>
    </source>
</evidence>
<evidence type="ECO:0000313" key="10">
    <source>
        <dbReference type="Ensembl" id="ENSEEEP00000049981.1"/>
    </source>
</evidence>
<evidence type="ECO:0000256" key="8">
    <source>
        <dbReference type="SAM" id="Phobius"/>
    </source>
</evidence>
<proteinExistence type="predicted"/>
<evidence type="ECO:0000256" key="3">
    <source>
        <dbReference type="ARBA" id="ARBA00022792"/>
    </source>
</evidence>
<name>A0A4W4HMV2_ELEEL</name>
<evidence type="ECO:0000256" key="4">
    <source>
        <dbReference type="ARBA" id="ARBA00022989"/>
    </source>
</evidence>
<reference evidence="11" key="1">
    <citation type="journal article" date="2014" name="Science">
        <title>Nonhuman genetics. Genomic basis for the convergent evolution of electric organs.</title>
        <authorList>
            <person name="Gallant J.R."/>
            <person name="Traeger L.L."/>
            <person name="Volkening J.D."/>
            <person name="Moffett H."/>
            <person name="Chen P.H."/>
            <person name="Novina C.D."/>
            <person name="Phillips G.N.Jr."/>
            <person name="Anand R."/>
            <person name="Wells G.B."/>
            <person name="Pinch M."/>
            <person name="Guth R."/>
            <person name="Unguez G.A."/>
            <person name="Albert J.S."/>
            <person name="Zakon H.H."/>
            <person name="Samanta M.P."/>
            <person name="Sussman M.R."/>
        </authorList>
    </citation>
    <scope>NUCLEOTIDE SEQUENCE [LARGE SCALE GENOMIC DNA]</scope>
</reference>